<keyword evidence="8 10" id="KW-0333">Golgi apparatus</keyword>
<dbReference type="GO" id="GO:0000139">
    <property type="term" value="C:Golgi membrane"/>
    <property type="evidence" value="ECO:0007669"/>
    <property type="project" value="UniProtKB-SubCell"/>
</dbReference>
<organism evidence="11 12">
    <name type="scientific">Frankliniella occidentalis</name>
    <name type="common">Western flower thrips</name>
    <name type="synonym">Euthrips occidentalis</name>
    <dbReference type="NCBI Taxonomy" id="133901"/>
    <lineage>
        <taxon>Eukaryota</taxon>
        <taxon>Metazoa</taxon>
        <taxon>Ecdysozoa</taxon>
        <taxon>Arthropoda</taxon>
        <taxon>Hexapoda</taxon>
        <taxon>Insecta</taxon>
        <taxon>Pterygota</taxon>
        <taxon>Neoptera</taxon>
        <taxon>Paraneoptera</taxon>
        <taxon>Thysanoptera</taxon>
        <taxon>Terebrantia</taxon>
        <taxon>Thripoidea</taxon>
        <taxon>Thripidae</taxon>
        <taxon>Frankliniella</taxon>
    </lineage>
</organism>
<name>A0A6J1S1B7_FRAOC</name>
<keyword evidence="11" id="KW-1185">Reference proteome</keyword>
<dbReference type="GO" id="GO:0006493">
    <property type="term" value="P:protein O-linked glycosylation"/>
    <property type="evidence" value="ECO:0007669"/>
    <property type="project" value="TreeGrafter"/>
</dbReference>
<evidence type="ECO:0000256" key="6">
    <source>
        <dbReference type="ARBA" id="ARBA00022968"/>
    </source>
</evidence>
<sequence length="401" mass="44905">MTTPWWCSRRGREVVATGLLLVFCVGSILVLSHVLGVANLRRPAPDAAGELAKPPLYPAAEQLLDLPHFSYLLNADPCEDEDVEGVLIVTSHAGHVELRSAHRRAYPRVDLLGLGLRRVFLLARQPQHQDDADRDARALRDEGRRFKDIVQGDFVEAYRNLTYKHTMGLLWATRYCPQARLVIKMDDDIVVDLYQFVDVVKKHQQQRRHQEAWMFGYVLRGLQPSREPANKWFVTRAEYAGDAYPDFVSGWLYAAPAAVARALAAAAARWTARAGYFWIDDLLLTGMVRETLGAGGLGGVQLHDARELYTVHPEVIHCCLAEPDLRCDVLVGPNGGDNDLIVRLAAHAARCHFGQSCRDRPAHRRVERACVVRAQQADERLPQDSAGPGRAVGQARQVRMF</sequence>
<dbReference type="GeneID" id="113202551"/>
<keyword evidence="3 10" id="KW-0328">Glycosyltransferase</keyword>
<dbReference type="KEGG" id="foc:113202551"/>
<dbReference type="RefSeq" id="XP_026272610.1">
    <property type="nucleotide sequence ID" value="XM_026416825.2"/>
</dbReference>
<dbReference type="AlphaFoldDB" id="A0A6J1S1B7"/>
<evidence type="ECO:0000256" key="1">
    <source>
        <dbReference type="ARBA" id="ARBA00004323"/>
    </source>
</evidence>
<evidence type="ECO:0000256" key="9">
    <source>
        <dbReference type="ARBA" id="ARBA00023136"/>
    </source>
</evidence>
<proteinExistence type="inferred from homology"/>
<evidence type="ECO:0000313" key="11">
    <source>
        <dbReference type="Proteomes" id="UP000504606"/>
    </source>
</evidence>
<evidence type="ECO:0000313" key="12">
    <source>
        <dbReference type="RefSeq" id="XP_026272610.1"/>
    </source>
</evidence>
<accession>A0A6J1S1B7</accession>
<dbReference type="OrthoDB" id="2139606at2759"/>
<evidence type="ECO:0000256" key="3">
    <source>
        <dbReference type="ARBA" id="ARBA00022676"/>
    </source>
</evidence>
<dbReference type="Proteomes" id="UP000504606">
    <property type="component" value="Unplaced"/>
</dbReference>
<gene>
    <name evidence="12" type="primary">LOC113202551</name>
</gene>
<dbReference type="Gene3D" id="3.90.550.50">
    <property type="match status" value="1"/>
</dbReference>
<dbReference type="PANTHER" id="PTHR11214:SF235">
    <property type="entry name" value="HEXOSYLTRANSFERASE"/>
    <property type="match status" value="1"/>
</dbReference>
<dbReference type="GO" id="GO:0016758">
    <property type="term" value="F:hexosyltransferase activity"/>
    <property type="evidence" value="ECO:0007669"/>
    <property type="project" value="InterPro"/>
</dbReference>
<comment type="subcellular location">
    <subcellularLocation>
        <location evidence="1 10">Golgi apparatus membrane</location>
        <topology evidence="1 10">Single-pass type II membrane protein</topology>
    </subcellularLocation>
</comment>
<dbReference type="InterPro" id="IPR002659">
    <property type="entry name" value="Glyco_trans_31"/>
</dbReference>
<keyword evidence="6" id="KW-0735">Signal-anchor</keyword>
<protein>
    <recommendedName>
        <fullName evidence="10">Hexosyltransferase</fullName>
        <ecNumber evidence="10">2.4.1.-</ecNumber>
    </recommendedName>
</protein>
<keyword evidence="4" id="KW-0808">Transferase</keyword>
<evidence type="ECO:0000256" key="8">
    <source>
        <dbReference type="ARBA" id="ARBA00023034"/>
    </source>
</evidence>
<keyword evidence="5" id="KW-0812">Transmembrane</keyword>
<evidence type="ECO:0000256" key="5">
    <source>
        <dbReference type="ARBA" id="ARBA00022692"/>
    </source>
</evidence>
<keyword evidence="9" id="KW-0472">Membrane</keyword>
<reference evidence="12" key="1">
    <citation type="submission" date="2025-08" db="UniProtKB">
        <authorList>
            <consortium name="RefSeq"/>
        </authorList>
    </citation>
    <scope>IDENTIFICATION</scope>
    <source>
        <tissue evidence="12">Whole organism</tissue>
    </source>
</reference>
<evidence type="ECO:0000256" key="7">
    <source>
        <dbReference type="ARBA" id="ARBA00022989"/>
    </source>
</evidence>
<evidence type="ECO:0000256" key="10">
    <source>
        <dbReference type="RuleBase" id="RU363063"/>
    </source>
</evidence>
<evidence type="ECO:0000256" key="2">
    <source>
        <dbReference type="ARBA" id="ARBA00008661"/>
    </source>
</evidence>
<dbReference type="EC" id="2.4.1.-" evidence="10"/>
<dbReference type="Pfam" id="PF01762">
    <property type="entry name" value="Galactosyl_T"/>
    <property type="match status" value="1"/>
</dbReference>
<comment type="similarity">
    <text evidence="2 10">Belongs to the glycosyltransferase 31 family.</text>
</comment>
<keyword evidence="7" id="KW-1133">Transmembrane helix</keyword>
<dbReference type="PANTHER" id="PTHR11214">
    <property type="entry name" value="BETA-1,3-N-ACETYLGLUCOSAMINYLTRANSFERASE"/>
    <property type="match status" value="1"/>
</dbReference>
<evidence type="ECO:0000256" key="4">
    <source>
        <dbReference type="ARBA" id="ARBA00022679"/>
    </source>
</evidence>